<accession>A0ABV9LV51</accession>
<keyword evidence="2" id="KW-1185">Reference proteome</keyword>
<gene>
    <name evidence="1" type="ORF">ACFO4O_09530</name>
</gene>
<dbReference type="EMBL" id="JBHSGU010000002">
    <property type="protein sequence ID" value="MFC4700397.1"/>
    <property type="molecule type" value="Genomic_DNA"/>
</dbReference>
<reference evidence="2" key="1">
    <citation type="journal article" date="2019" name="Int. J. Syst. Evol. Microbiol.">
        <title>The Global Catalogue of Microorganisms (GCM) 10K type strain sequencing project: providing services to taxonomists for standard genome sequencing and annotation.</title>
        <authorList>
            <consortium name="The Broad Institute Genomics Platform"/>
            <consortium name="The Broad Institute Genome Sequencing Center for Infectious Disease"/>
            <person name="Wu L."/>
            <person name="Ma J."/>
        </authorList>
    </citation>
    <scope>NUCLEOTIDE SEQUENCE [LARGE SCALE GENOMIC DNA]</scope>
    <source>
        <strain evidence="2">KACC 12507</strain>
    </source>
</reference>
<organism evidence="1 2">
    <name type="scientific">Glaciecola siphonariae</name>
    <dbReference type="NCBI Taxonomy" id="521012"/>
    <lineage>
        <taxon>Bacteria</taxon>
        <taxon>Pseudomonadati</taxon>
        <taxon>Pseudomonadota</taxon>
        <taxon>Gammaproteobacteria</taxon>
        <taxon>Alteromonadales</taxon>
        <taxon>Alteromonadaceae</taxon>
        <taxon>Glaciecola</taxon>
    </lineage>
</organism>
<evidence type="ECO:0008006" key="3">
    <source>
        <dbReference type="Google" id="ProtNLM"/>
    </source>
</evidence>
<protein>
    <recommendedName>
        <fullName evidence="3">Alginate export domain-containing protein</fullName>
    </recommendedName>
</protein>
<evidence type="ECO:0000313" key="1">
    <source>
        <dbReference type="EMBL" id="MFC4700397.1"/>
    </source>
</evidence>
<proteinExistence type="predicted"/>
<sequence>MIFVSSFAHGNNGGVHGPIVKANTQQFDWRITHSPADQDGAQDLWAQRVHYQHALNNRWRVRIVGQYRKQPDWDYDSAKIEMLYNFNKFGENDNFASAVRLDYRTRRGSRPDDIAIHWTNQFNFDAKNFVRAIMIVGKNVSGTQSRDVRIATRFAYYHRLNSTYQVGLELFDQYGQISNIADYDEQRHQVGPAVMAKFGKFQVFARYLAGLTDSTPNNNFSMRLIYNF</sequence>
<dbReference type="RefSeq" id="WP_382407778.1">
    <property type="nucleotide sequence ID" value="NZ_JBHSGU010000002.1"/>
</dbReference>
<name>A0ABV9LV51_9ALTE</name>
<evidence type="ECO:0000313" key="2">
    <source>
        <dbReference type="Proteomes" id="UP001595897"/>
    </source>
</evidence>
<comment type="caution">
    <text evidence="1">The sequence shown here is derived from an EMBL/GenBank/DDBJ whole genome shotgun (WGS) entry which is preliminary data.</text>
</comment>
<dbReference type="Proteomes" id="UP001595897">
    <property type="component" value="Unassembled WGS sequence"/>
</dbReference>